<dbReference type="RefSeq" id="WP_007663057.1">
    <property type="nucleotide sequence ID" value="NZ_BAABZC010000006.1"/>
</dbReference>
<dbReference type="Proteomes" id="UP000286003">
    <property type="component" value="Unassembled WGS sequence"/>
</dbReference>
<feature type="domain" description="RDD" evidence="6">
    <location>
        <begin position="19"/>
        <end position="143"/>
    </location>
</feature>
<evidence type="ECO:0000256" key="2">
    <source>
        <dbReference type="ARBA" id="ARBA00022692"/>
    </source>
</evidence>
<evidence type="ECO:0000259" key="6">
    <source>
        <dbReference type="Pfam" id="PF06271"/>
    </source>
</evidence>
<comment type="caution">
    <text evidence="8">The sequence shown here is derived from an EMBL/GenBank/DDBJ whole genome shotgun (WGS) entry which is preliminary data.</text>
</comment>
<feature type="transmembrane region" description="Helical" evidence="5">
    <location>
        <begin position="25"/>
        <end position="43"/>
    </location>
</feature>
<evidence type="ECO:0000313" key="13">
    <source>
        <dbReference type="Proteomes" id="UP000285013"/>
    </source>
</evidence>
<evidence type="ECO:0000313" key="8">
    <source>
        <dbReference type="EMBL" id="RHE88584.1"/>
    </source>
</evidence>
<dbReference type="EMBL" id="QRPE01000002">
    <property type="protein sequence ID" value="RHL95933.1"/>
    <property type="molecule type" value="Genomic_DNA"/>
</dbReference>
<keyword evidence="2 5" id="KW-0812">Transmembrane</keyword>
<dbReference type="AlphaFoldDB" id="A0A3E4KTG8"/>
<evidence type="ECO:0000313" key="9">
    <source>
        <dbReference type="EMBL" id="RHL95933.1"/>
    </source>
</evidence>
<keyword evidence="4 5" id="KW-0472">Membrane</keyword>
<evidence type="ECO:0000256" key="1">
    <source>
        <dbReference type="ARBA" id="ARBA00004141"/>
    </source>
</evidence>
<evidence type="ECO:0000313" key="14">
    <source>
        <dbReference type="Proteomes" id="UP000285650"/>
    </source>
</evidence>
<evidence type="ECO:0000256" key="3">
    <source>
        <dbReference type="ARBA" id="ARBA00022989"/>
    </source>
</evidence>
<feature type="transmembrane region" description="Helical" evidence="5">
    <location>
        <begin position="107"/>
        <end position="130"/>
    </location>
</feature>
<dbReference type="EMBL" id="QRQM01000007">
    <property type="protein sequence ID" value="RHN08031.1"/>
    <property type="molecule type" value="Genomic_DNA"/>
</dbReference>
<evidence type="ECO:0000313" key="10">
    <source>
        <dbReference type="EMBL" id="RHN08031.1"/>
    </source>
</evidence>
<evidence type="ECO:0000313" key="11">
    <source>
        <dbReference type="EMBL" id="RYT73665.1"/>
    </source>
</evidence>
<gene>
    <name evidence="8" type="ORF">DW712_20970</name>
    <name evidence="7" type="ORF">DWX27_09715</name>
    <name evidence="10" type="ORF">DWZ32_08205</name>
    <name evidence="9" type="ORF">DWZ95_03740</name>
    <name evidence="11" type="ORF">EAJ06_23070</name>
</gene>
<dbReference type="Proteomes" id="UP000285013">
    <property type="component" value="Unassembled WGS sequence"/>
</dbReference>
<dbReference type="Proteomes" id="UP000285650">
    <property type="component" value="Unassembled WGS sequence"/>
</dbReference>
<reference evidence="12 13" key="1">
    <citation type="submission" date="2018-08" db="EMBL/GenBank/DDBJ databases">
        <title>A genome reference for cultivated species of the human gut microbiota.</title>
        <authorList>
            <person name="Zou Y."/>
            <person name="Xue W."/>
            <person name="Luo G."/>
        </authorList>
    </citation>
    <scope>NUCLEOTIDE SEQUENCE [LARGE SCALE GENOMIC DNA]</scope>
    <source>
        <strain evidence="7 12">AF19-10AC</strain>
        <strain evidence="10 15">AF31-23</strain>
        <strain evidence="9 13">AF36-16BH</strain>
        <strain evidence="8 14">AM27-17</strain>
    </source>
</reference>
<evidence type="ECO:0000256" key="5">
    <source>
        <dbReference type="SAM" id="Phobius"/>
    </source>
</evidence>
<dbReference type="EMBL" id="QRWT01000007">
    <property type="protein sequence ID" value="RGT53222.1"/>
    <property type="molecule type" value="Genomic_DNA"/>
</dbReference>
<dbReference type="EMBL" id="RCXO01000051">
    <property type="protein sequence ID" value="RYT73665.1"/>
    <property type="molecule type" value="Genomic_DNA"/>
</dbReference>
<protein>
    <submittedName>
        <fullName evidence="8">RDD family protein</fullName>
    </submittedName>
</protein>
<dbReference type="EMBL" id="QSKV01000018">
    <property type="protein sequence ID" value="RHE88584.1"/>
    <property type="molecule type" value="Genomic_DNA"/>
</dbReference>
<name>A0A3E4KTG8_9BACE</name>
<organism evidence="8 14">
    <name type="scientific">Bacteroides intestinalis</name>
    <dbReference type="NCBI Taxonomy" id="329854"/>
    <lineage>
        <taxon>Bacteria</taxon>
        <taxon>Pseudomonadati</taxon>
        <taxon>Bacteroidota</taxon>
        <taxon>Bacteroidia</taxon>
        <taxon>Bacteroidales</taxon>
        <taxon>Bacteroidaceae</taxon>
        <taxon>Bacteroides</taxon>
    </lineage>
</organism>
<proteinExistence type="predicted"/>
<dbReference type="Proteomes" id="UP000284772">
    <property type="component" value="Unassembled WGS sequence"/>
</dbReference>
<dbReference type="OrthoDB" id="9814143at2"/>
<reference evidence="11 16" key="2">
    <citation type="journal article" date="2019" name="Science, e1252229">
        <title>Invertible promoters mediate bacterial phase variation, antibiotic resistance, and host adaptation in the gut.</title>
        <authorList>
            <person name="Jiang X."/>
            <person name="Hall A.B."/>
            <person name="Arthur T.D."/>
            <person name="Plichta D.R."/>
            <person name="Covington C.T."/>
            <person name="Poyet M."/>
            <person name="Crothers J."/>
            <person name="Moses P.L."/>
            <person name="Tolonen A.C."/>
            <person name="Vlamakis H."/>
            <person name="Alm E.J."/>
            <person name="Xavier R.J."/>
        </authorList>
    </citation>
    <scope>NUCLEOTIDE SEQUENCE [LARGE SCALE GENOMIC DNA]</scope>
    <source>
        <strain evidence="16">bf_0095</strain>
        <strain evidence="11">Bf_0095</strain>
    </source>
</reference>
<sequence length="241" mass="27356">MAETTIITGQFVRISQTPASIGERLIALVIDFILIGFYVYATATLLSTLRISSDFIMILIMIVVYLPVLGYSFLCEMFNHGRSFGKNLMNIRVVKADGSTPGISSYLLRWLLFPIDSLLTGGFGLLVVLLTKNSQRMGDLAAGTMVIKEQNYRKIHVSLDEFDYLTKDYRPTYPQAADLSLEQINVITRTLQDGKKDRVHRIAQLAKKVQELLTITPRDGNQEQFLQTVLRDYQYYALEEI</sequence>
<keyword evidence="3 5" id="KW-1133">Transmembrane helix</keyword>
<comment type="subcellular location">
    <subcellularLocation>
        <location evidence="1">Membrane</location>
        <topology evidence="1">Multi-pass membrane protein</topology>
    </subcellularLocation>
</comment>
<feature type="transmembrane region" description="Helical" evidence="5">
    <location>
        <begin position="55"/>
        <end position="74"/>
    </location>
</feature>
<keyword evidence="16" id="KW-1185">Reference proteome</keyword>
<accession>A0A3E4KTG8</accession>
<dbReference type="InterPro" id="IPR010432">
    <property type="entry name" value="RDD"/>
</dbReference>
<dbReference type="PANTHER" id="PTHR38480:SF1">
    <property type="entry name" value="SLR0254 PROTEIN"/>
    <property type="match status" value="1"/>
</dbReference>
<evidence type="ECO:0000313" key="16">
    <source>
        <dbReference type="Proteomes" id="UP000291191"/>
    </source>
</evidence>
<evidence type="ECO:0000313" key="15">
    <source>
        <dbReference type="Proteomes" id="UP000286003"/>
    </source>
</evidence>
<evidence type="ECO:0000313" key="7">
    <source>
        <dbReference type="EMBL" id="RGT53222.1"/>
    </source>
</evidence>
<dbReference type="Proteomes" id="UP000291191">
    <property type="component" value="Unassembled WGS sequence"/>
</dbReference>
<evidence type="ECO:0000256" key="4">
    <source>
        <dbReference type="ARBA" id="ARBA00023136"/>
    </source>
</evidence>
<evidence type="ECO:0000313" key="12">
    <source>
        <dbReference type="Proteomes" id="UP000284772"/>
    </source>
</evidence>
<dbReference type="GO" id="GO:0016020">
    <property type="term" value="C:membrane"/>
    <property type="evidence" value="ECO:0007669"/>
    <property type="project" value="UniProtKB-SubCell"/>
</dbReference>
<dbReference type="Pfam" id="PF06271">
    <property type="entry name" value="RDD"/>
    <property type="match status" value="1"/>
</dbReference>
<dbReference type="GeneID" id="26159761"/>
<dbReference type="PANTHER" id="PTHR38480">
    <property type="entry name" value="SLR0254 PROTEIN"/>
    <property type="match status" value="1"/>
</dbReference>